<evidence type="ECO:0000313" key="2">
    <source>
        <dbReference type="EMBL" id="KAH3829997.1"/>
    </source>
</evidence>
<dbReference type="EMBL" id="JAIWYP010000004">
    <property type="protein sequence ID" value="KAH3829997.1"/>
    <property type="molecule type" value="Genomic_DNA"/>
</dbReference>
<evidence type="ECO:0000256" key="1">
    <source>
        <dbReference type="SAM" id="MobiDB-lite"/>
    </source>
</evidence>
<evidence type="ECO:0000313" key="3">
    <source>
        <dbReference type="Proteomes" id="UP000828390"/>
    </source>
</evidence>
<sequence>MATTNKAHIRRGWEFNPGYRKNVPSRKNPGKDNLRPSKRIKQRSINAQTHSGIFAVLLTHGFKTIPEGVYLHNRSDCSMEPSTGGDHHGHAVCKCCSGHPHRGRTAYTFGPIYKGIRRVQPDNKHETREPNRL</sequence>
<name>A0A9D4HE07_DREPO</name>
<reference evidence="2" key="1">
    <citation type="journal article" date="2019" name="bioRxiv">
        <title>The Genome of the Zebra Mussel, Dreissena polymorpha: A Resource for Invasive Species Research.</title>
        <authorList>
            <person name="McCartney M.A."/>
            <person name="Auch B."/>
            <person name="Kono T."/>
            <person name="Mallez S."/>
            <person name="Zhang Y."/>
            <person name="Obille A."/>
            <person name="Becker A."/>
            <person name="Abrahante J.E."/>
            <person name="Garbe J."/>
            <person name="Badalamenti J.P."/>
            <person name="Herman A."/>
            <person name="Mangelson H."/>
            <person name="Liachko I."/>
            <person name="Sullivan S."/>
            <person name="Sone E.D."/>
            <person name="Koren S."/>
            <person name="Silverstein K.A.T."/>
            <person name="Beckman K.B."/>
            <person name="Gohl D.M."/>
        </authorList>
    </citation>
    <scope>NUCLEOTIDE SEQUENCE</scope>
    <source>
        <strain evidence="2">Duluth1</strain>
        <tissue evidence="2">Whole animal</tissue>
    </source>
</reference>
<feature type="region of interest" description="Disordered" evidence="1">
    <location>
        <begin position="1"/>
        <end position="46"/>
    </location>
</feature>
<dbReference type="AlphaFoldDB" id="A0A9D4HE07"/>
<dbReference type="Proteomes" id="UP000828390">
    <property type="component" value="Unassembled WGS sequence"/>
</dbReference>
<gene>
    <name evidence="2" type="ORF">DPMN_103231</name>
</gene>
<comment type="caution">
    <text evidence="2">The sequence shown here is derived from an EMBL/GenBank/DDBJ whole genome shotgun (WGS) entry which is preliminary data.</text>
</comment>
<accession>A0A9D4HE07</accession>
<protein>
    <submittedName>
        <fullName evidence="2">Uncharacterized protein</fullName>
    </submittedName>
</protein>
<keyword evidence="3" id="KW-1185">Reference proteome</keyword>
<reference evidence="2" key="2">
    <citation type="submission" date="2020-11" db="EMBL/GenBank/DDBJ databases">
        <authorList>
            <person name="McCartney M.A."/>
            <person name="Auch B."/>
            <person name="Kono T."/>
            <person name="Mallez S."/>
            <person name="Becker A."/>
            <person name="Gohl D.M."/>
            <person name="Silverstein K.A.T."/>
            <person name="Koren S."/>
            <person name="Bechman K.B."/>
            <person name="Herman A."/>
            <person name="Abrahante J.E."/>
            <person name="Garbe J."/>
        </authorList>
    </citation>
    <scope>NUCLEOTIDE SEQUENCE</scope>
    <source>
        <strain evidence="2">Duluth1</strain>
        <tissue evidence="2">Whole animal</tissue>
    </source>
</reference>
<organism evidence="2 3">
    <name type="scientific">Dreissena polymorpha</name>
    <name type="common">Zebra mussel</name>
    <name type="synonym">Mytilus polymorpha</name>
    <dbReference type="NCBI Taxonomy" id="45954"/>
    <lineage>
        <taxon>Eukaryota</taxon>
        <taxon>Metazoa</taxon>
        <taxon>Spiralia</taxon>
        <taxon>Lophotrochozoa</taxon>
        <taxon>Mollusca</taxon>
        <taxon>Bivalvia</taxon>
        <taxon>Autobranchia</taxon>
        <taxon>Heteroconchia</taxon>
        <taxon>Euheterodonta</taxon>
        <taxon>Imparidentia</taxon>
        <taxon>Neoheterodontei</taxon>
        <taxon>Myida</taxon>
        <taxon>Dreissenoidea</taxon>
        <taxon>Dreissenidae</taxon>
        <taxon>Dreissena</taxon>
    </lineage>
</organism>
<proteinExistence type="predicted"/>